<evidence type="ECO:0000259" key="5">
    <source>
        <dbReference type="PROSITE" id="PS50158"/>
    </source>
</evidence>
<organism evidence="7 8">
    <name type="scientific">Zingiber officinale</name>
    <name type="common">Ginger</name>
    <name type="synonym">Amomum zingiber</name>
    <dbReference type="NCBI Taxonomy" id="94328"/>
    <lineage>
        <taxon>Eukaryota</taxon>
        <taxon>Viridiplantae</taxon>
        <taxon>Streptophyta</taxon>
        <taxon>Embryophyta</taxon>
        <taxon>Tracheophyta</taxon>
        <taxon>Spermatophyta</taxon>
        <taxon>Magnoliopsida</taxon>
        <taxon>Liliopsida</taxon>
        <taxon>Zingiberales</taxon>
        <taxon>Zingiberaceae</taxon>
        <taxon>Zingiber</taxon>
    </lineage>
</organism>
<comment type="caution">
    <text evidence="7">The sequence shown here is derived from an EMBL/GenBank/DDBJ whole genome shotgun (WGS) entry which is preliminary data.</text>
</comment>
<dbReference type="GO" id="GO:0008270">
    <property type="term" value="F:zinc ion binding"/>
    <property type="evidence" value="ECO:0007669"/>
    <property type="project" value="UniProtKB-KW"/>
</dbReference>
<keyword evidence="2" id="KW-0479">Metal-binding</keyword>
<keyword evidence="4" id="KW-0862">Zinc</keyword>
<dbReference type="InterPro" id="IPR012337">
    <property type="entry name" value="RNaseH-like_sf"/>
</dbReference>
<dbReference type="Gene3D" id="4.10.60.10">
    <property type="entry name" value="Zinc finger, CCHC-type"/>
    <property type="match status" value="1"/>
</dbReference>
<evidence type="ECO:0000313" key="7">
    <source>
        <dbReference type="EMBL" id="KAG6510546.1"/>
    </source>
</evidence>
<dbReference type="InterPro" id="IPR001878">
    <property type="entry name" value="Znf_CCHC"/>
</dbReference>
<dbReference type="PANTHER" id="PTHR42648:SF27">
    <property type="entry name" value="RNA-DIRECTED DNA POLYMERASE"/>
    <property type="match status" value="1"/>
</dbReference>
<dbReference type="PROSITE" id="PS50158">
    <property type="entry name" value="ZF_CCHC"/>
    <property type="match status" value="1"/>
</dbReference>
<dbReference type="GO" id="GO:0003676">
    <property type="term" value="F:nucleic acid binding"/>
    <property type="evidence" value="ECO:0007669"/>
    <property type="project" value="InterPro"/>
</dbReference>
<evidence type="ECO:0000256" key="3">
    <source>
        <dbReference type="ARBA" id="ARBA00022801"/>
    </source>
</evidence>
<dbReference type="AlphaFoldDB" id="A0A8J5GV79"/>
<keyword evidence="3" id="KW-0378">Hydrolase</keyword>
<dbReference type="InterPro" id="IPR036875">
    <property type="entry name" value="Znf_CCHC_sf"/>
</dbReference>
<dbReference type="SUPFAM" id="SSF57756">
    <property type="entry name" value="Retrovirus zinc finger-like domains"/>
    <property type="match status" value="1"/>
</dbReference>
<dbReference type="Pfam" id="PF00098">
    <property type="entry name" value="zf-CCHC"/>
    <property type="match status" value="1"/>
</dbReference>
<keyword evidence="4" id="KW-0863">Zinc-finger</keyword>
<protein>
    <submittedName>
        <fullName evidence="7">Uncharacterized protein</fullName>
    </submittedName>
</protein>
<evidence type="ECO:0000256" key="1">
    <source>
        <dbReference type="ARBA" id="ARBA00022670"/>
    </source>
</evidence>
<sequence length="736" mass="83457">MPTLSLDEGRWGLKSVSTANNVVCSLKITFVIVSRSNVTTSSLPRAIVAIALYNCRLHHCHLRALLTISQPHHGELLNKELQADLGKSQAKGKGKALKSKGGVTKDATCFHCGQTGHWKRNCKVYLEDLKKKRSETSTSGIYVIEVNLSISSSWVLDTGCASHICTNVQALRNSRALAKGEVDLRVSNGARVAAVAVGTYFLSLPSGLVLELDDCCYVPALTKNIISVSCLDKKGFSFIIKDKCCSVYLKDMFYCSAPLMNGLYILDLESPIYNINTKRFKSNDLNQTYLWHCRLGHINDKRLSQLHKNGLLDSFDFESYETCESCLLGKMTKTPFSGHSERATDLLGLIHSDVCGPFNVVARGGYRYFITFTDDFSRYGYVYLMTHKSESFEKFKEFKNEVQNQLGKSIKILRLDRGGEYLSHEFRDYLAKCGILSQLTPPGTPQWNGVSERRNRTLLDMVRSMMSHTDLPIYLWGYALDTAAFILNRVSSKAVIKTPYRIWTGIDAQCYYIGYPKETKGYYFYIPSQHKVVVAKTGVFLERDFVSIKTSGSTFDLEEVQDADHSTEASMEVELEPQSIVDDVVPQKVEEQQPVQVDIPLRRSDRVRRQPERYSFLLSDHDDVVLIDDEPTTYQEAVMRPNSEKWLEAMRSEMESMYTNQVWTLVDPPEGVKPIGCKWVFKRKTDMDGLIYKGRLVAKGFKQIHDINYDETFSPVAMFKSIRIMLAIAAYHDYEI</sequence>
<feature type="domain" description="CCHC-type" evidence="5">
    <location>
        <begin position="109"/>
        <end position="123"/>
    </location>
</feature>
<dbReference type="Pfam" id="PF07727">
    <property type="entry name" value="RVT_2"/>
    <property type="match status" value="1"/>
</dbReference>
<dbReference type="Pfam" id="PF13976">
    <property type="entry name" value="gag_pre-integrs"/>
    <property type="match status" value="1"/>
</dbReference>
<dbReference type="InterPro" id="IPR013103">
    <property type="entry name" value="RVT_2"/>
</dbReference>
<dbReference type="Pfam" id="PF22936">
    <property type="entry name" value="Pol_BBD"/>
    <property type="match status" value="1"/>
</dbReference>
<evidence type="ECO:0000256" key="2">
    <source>
        <dbReference type="ARBA" id="ARBA00022723"/>
    </source>
</evidence>
<dbReference type="Pfam" id="PF00665">
    <property type="entry name" value="rve"/>
    <property type="match status" value="1"/>
</dbReference>
<dbReference type="Gene3D" id="3.30.420.10">
    <property type="entry name" value="Ribonuclease H-like superfamily/Ribonuclease H"/>
    <property type="match status" value="1"/>
</dbReference>
<dbReference type="InterPro" id="IPR036397">
    <property type="entry name" value="RNaseH_sf"/>
</dbReference>
<feature type="domain" description="Integrase catalytic" evidence="6">
    <location>
        <begin position="331"/>
        <end position="507"/>
    </location>
</feature>
<dbReference type="GO" id="GO:0008233">
    <property type="term" value="F:peptidase activity"/>
    <property type="evidence" value="ECO:0007669"/>
    <property type="project" value="UniProtKB-KW"/>
</dbReference>
<dbReference type="InterPro" id="IPR001584">
    <property type="entry name" value="Integrase_cat-core"/>
</dbReference>
<dbReference type="InterPro" id="IPR057670">
    <property type="entry name" value="SH3_retrovirus"/>
</dbReference>
<dbReference type="PROSITE" id="PS50994">
    <property type="entry name" value="INTEGRASE"/>
    <property type="match status" value="1"/>
</dbReference>
<accession>A0A8J5GV79</accession>
<dbReference type="GO" id="GO:0015074">
    <property type="term" value="P:DNA integration"/>
    <property type="evidence" value="ECO:0007669"/>
    <property type="project" value="InterPro"/>
</dbReference>
<dbReference type="GO" id="GO:0006508">
    <property type="term" value="P:proteolysis"/>
    <property type="evidence" value="ECO:0007669"/>
    <property type="project" value="UniProtKB-KW"/>
</dbReference>
<reference evidence="7 8" key="1">
    <citation type="submission" date="2020-08" db="EMBL/GenBank/DDBJ databases">
        <title>Plant Genome Project.</title>
        <authorList>
            <person name="Zhang R.-G."/>
        </authorList>
    </citation>
    <scope>NUCLEOTIDE SEQUENCE [LARGE SCALE GENOMIC DNA]</scope>
    <source>
        <tissue evidence="7">Rhizome</tissue>
    </source>
</reference>
<dbReference type="InterPro" id="IPR054722">
    <property type="entry name" value="PolX-like_BBD"/>
</dbReference>
<dbReference type="Pfam" id="PF25597">
    <property type="entry name" value="SH3_retrovirus"/>
    <property type="match status" value="1"/>
</dbReference>
<dbReference type="InterPro" id="IPR025724">
    <property type="entry name" value="GAG-pre-integrase_dom"/>
</dbReference>
<proteinExistence type="predicted"/>
<dbReference type="SUPFAM" id="SSF53098">
    <property type="entry name" value="Ribonuclease H-like"/>
    <property type="match status" value="1"/>
</dbReference>
<dbReference type="InterPro" id="IPR039537">
    <property type="entry name" value="Retrotran_Ty1/copia-like"/>
</dbReference>
<keyword evidence="8" id="KW-1185">Reference proteome</keyword>
<evidence type="ECO:0000259" key="6">
    <source>
        <dbReference type="PROSITE" id="PS50994"/>
    </source>
</evidence>
<dbReference type="PANTHER" id="PTHR42648">
    <property type="entry name" value="TRANSPOSASE, PUTATIVE-RELATED"/>
    <property type="match status" value="1"/>
</dbReference>
<dbReference type="EMBL" id="JACMSC010000008">
    <property type="protein sequence ID" value="KAG6510546.1"/>
    <property type="molecule type" value="Genomic_DNA"/>
</dbReference>
<keyword evidence="1" id="KW-0645">Protease</keyword>
<dbReference type="SMART" id="SM00343">
    <property type="entry name" value="ZnF_C2HC"/>
    <property type="match status" value="1"/>
</dbReference>
<name>A0A8J5GV79_ZINOF</name>
<evidence type="ECO:0000256" key="4">
    <source>
        <dbReference type="PROSITE-ProRule" id="PRU00047"/>
    </source>
</evidence>
<gene>
    <name evidence="7" type="ORF">ZIOFF_028571</name>
</gene>
<evidence type="ECO:0000313" key="8">
    <source>
        <dbReference type="Proteomes" id="UP000734854"/>
    </source>
</evidence>
<dbReference type="Proteomes" id="UP000734854">
    <property type="component" value="Unassembled WGS sequence"/>
</dbReference>